<organism evidence="1">
    <name type="scientific">Siphoviridae sp. ctyNQ5</name>
    <dbReference type="NCBI Taxonomy" id="2825745"/>
    <lineage>
        <taxon>Viruses</taxon>
        <taxon>Duplodnaviria</taxon>
        <taxon>Heunggongvirae</taxon>
        <taxon>Uroviricota</taxon>
        <taxon>Caudoviricetes</taxon>
    </lineage>
</organism>
<evidence type="ECO:0000313" key="1">
    <source>
        <dbReference type="EMBL" id="DAE16470.1"/>
    </source>
</evidence>
<reference evidence="1" key="1">
    <citation type="journal article" date="2021" name="Proc. Natl. Acad. Sci. U.S.A.">
        <title>A Catalog of Tens of Thousands of Viruses from Human Metagenomes Reveals Hidden Associations with Chronic Diseases.</title>
        <authorList>
            <person name="Tisza M.J."/>
            <person name="Buck C.B."/>
        </authorList>
    </citation>
    <scope>NUCLEOTIDE SEQUENCE</scope>
    <source>
        <strain evidence="1">CtyNQ5</strain>
    </source>
</reference>
<sequence length="92" mass="10612">MKPEEALKELSYDSTAYGGKCTSEVRKVAVKAMKKQIPMKPKDTKIIRDFSGRYYSIRGTCPICGEKNLYKSNYYCDKCGQRLDWKRGDIND</sequence>
<dbReference type="EMBL" id="BK015625">
    <property type="protein sequence ID" value="DAE16470.1"/>
    <property type="molecule type" value="Genomic_DNA"/>
</dbReference>
<proteinExistence type="predicted"/>
<accession>A0A8S5QAS5</accession>
<protein>
    <submittedName>
        <fullName evidence="1">Dam-replacing family</fullName>
    </submittedName>
</protein>
<name>A0A8S5QAS5_9CAUD</name>